<dbReference type="Proteomes" id="UP000006790">
    <property type="component" value="Chromosome 2"/>
</dbReference>
<dbReference type="PANTHER" id="PTHR37534:SF46">
    <property type="entry name" value="ZN(II)2CYS6 TRANSCRIPTION FACTOR (EUROFUNG)"/>
    <property type="match status" value="1"/>
</dbReference>
<dbReference type="EMBL" id="CP002498">
    <property type="protein sequence ID" value="AET38382.1"/>
    <property type="molecule type" value="Genomic_DNA"/>
</dbReference>
<accession>G8JNV7</accession>
<protein>
    <recommendedName>
        <fullName evidence="3">Zn(2)-C6 fungal-type domain-containing protein</fullName>
    </recommendedName>
</protein>
<dbReference type="OrthoDB" id="3598904at2759"/>
<keyword evidence="2" id="KW-0539">Nucleus</keyword>
<dbReference type="AlphaFoldDB" id="G8JNV7"/>
<keyword evidence="5" id="KW-1185">Reference proteome</keyword>
<dbReference type="GO" id="GO:0000981">
    <property type="term" value="F:DNA-binding transcription factor activity, RNA polymerase II-specific"/>
    <property type="evidence" value="ECO:0007669"/>
    <property type="project" value="InterPro"/>
</dbReference>
<dbReference type="PANTHER" id="PTHR37534">
    <property type="entry name" value="TRANSCRIPTIONAL ACTIVATOR PROTEIN UGA3"/>
    <property type="match status" value="1"/>
</dbReference>
<dbReference type="Pfam" id="PF00172">
    <property type="entry name" value="Zn_clus"/>
    <property type="match status" value="1"/>
</dbReference>
<dbReference type="KEGG" id="erc:Ecym_2672"/>
<gene>
    <name evidence="4" type="ordered locus">Ecym_2672</name>
</gene>
<organism evidence="4 5">
    <name type="scientific">Eremothecium cymbalariae (strain CBS 270.75 / DBVPG 7215 / KCTC 17166 / NRRL Y-17582)</name>
    <name type="common">Yeast</name>
    <dbReference type="NCBI Taxonomy" id="931890"/>
    <lineage>
        <taxon>Eukaryota</taxon>
        <taxon>Fungi</taxon>
        <taxon>Dikarya</taxon>
        <taxon>Ascomycota</taxon>
        <taxon>Saccharomycotina</taxon>
        <taxon>Saccharomycetes</taxon>
        <taxon>Saccharomycetales</taxon>
        <taxon>Saccharomycetaceae</taxon>
        <taxon>Eremothecium</taxon>
    </lineage>
</organism>
<dbReference type="InterPro" id="IPR001138">
    <property type="entry name" value="Zn2Cys6_DnaBD"/>
</dbReference>
<evidence type="ECO:0000256" key="1">
    <source>
        <dbReference type="ARBA" id="ARBA00004123"/>
    </source>
</evidence>
<dbReference type="GeneID" id="11468431"/>
<comment type="subcellular location">
    <subcellularLocation>
        <location evidence="1">Nucleus</location>
    </subcellularLocation>
</comment>
<dbReference type="InterPro" id="IPR021858">
    <property type="entry name" value="Fun_TF"/>
</dbReference>
<dbReference type="GO" id="GO:0005634">
    <property type="term" value="C:nucleus"/>
    <property type="evidence" value="ECO:0007669"/>
    <property type="project" value="UniProtKB-SubCell"/>
</dbReference>
<dbReference type="CDD" id="cd00067">
    <property type="entry name" value="GAL4"/>
    <property type="match status" value="1"/>
</dbReference>
<dbReference type="SUPFAM" id="SSF57701">
    <property type="entry name" value="Zn2/Cys6 DNA-binding domain"/>
    <property type="match status" value="1"/>
</dbReference>
<dbReference type="OMA" id="KWMNNPV"/>
<sequence>MVVVRYRMRRSKEDALPLAQDSGTFGWYGDSGVKEKTNIVKKTEKRSRNGCLTCRARRKKCDETKPKCIGCQRNLLLCRWSDKEGGSTETSPNGDEVGIKANDGFLNCTLESWEGEYDVGDYYKFISIPSGQVKFEYTVALDKTGCIWRIHSDNGRQRLQKFPTYGQLGKSSITTFSHPLKIVKVQSGPRRVKTIKPFASSTSSTAPVSASDVFSIDSNETTFQKDGGLFDIKPLFDLQLEPYHFERDLQSFGSFLYSSTPFSTVHSNYSYLLYDSNASATYYKQALENSKHGDLSQLKNLKDEDAFLFYVCLKEYIPLLGPQDTSHPMLTTSSTFVPQVENNPVMKELFLCCAASYLEYYSEELFAPLSEQLYENSVLLLSNFLRNHSVTGNEVWLLATFQLMCLRNKLPLRKTVDDCVRCLAKSYVIIRNCYSMQNSGNVVEQLNATSQYSVFNSQFNESANNSRTWEMLHMELEDNTSEIPVLRQDSMVLLPQERTFLESFIYNYSVAIMFATDISQLPSPFRVFKELNLLLKCPIYECPSDWVKSPVLGSTLEAFEILAKVSYISRFPMPVTTSTILEKCRELELMAKYYSNSVIELQSAELLTYQNATLSFLCGLVVARTSYLLVITIIEYETLHVYSPKVQKVVREIMAYLEGIPLDNNIWAILPWPLMVCGFFCCEPDDQSRIRFYLNLLGKLFNLGKGQSMSAHLDKVWRLPMDKWLEQLFNRTELCKVCI</sequence>
<name>G8JNV7_ERECY</name>
<evidence type="ECO:0000313" key="4">
    <source>
        <dbReference type="EMBL" id="AET38382.1"/>
    </source>
</evidence>
<dbReference type="PROSITE" id="PS50048">
    <property type="entry name" value="ZN2_CY6_FUNGAL_2"/>
    <property type="match status" value="1"/>
</dbReference>
<dbReference type="SMART" id="SM00066">
    <property type="entry name" value="GAL4"/>
    <property type="match status" value="1"/>
</dbReference>
<dbReference type="PROSITE" id="PS00463">
    <property type="entry name" value="ZN2_CY6_FUNGAL_1"/>
    <property type="match status" value="1"/>
</dbReference>
<evidence type="ECO:0000256" key="2">
    <source>
        <dbReference type="ARBA" id="ARBA00023242"/>
    </source>
</evidence>
<dbReference type="RefSeq" id="XP_003645199.1">
    <property type="nucleotide sequence ID" value="XM_003645151.1"/>
</dbReference>
<dbReference type="GO" id="GO:0008270">
    <property type="term" value="F:zinc ion binding"/>
    <property type="evidence" value="ECO:0007669"/>
    <property type="project" value="InterPro"/>
</dbReference>
<evidence type="ECO:0000313" key="5">
    <source>
        <dbReference type="Proteomes" id="UP000006790"/>
    </source>
</evidence>
<dbReference type="InterPro" id="IPR036864">
    <property type="entry name" value="Zn2-C6_fun-type_DNA-bd_sf"/>
</dbReference>
<dbReference type="eggNOG" id="ENOG502QWIS">
    <property type="taxonomic scope" value="Eukaryota"/>
</dbReference>
<feature type="domain" description="Zn(2)-C6 fungal-type" evidence="3">
    <location>
        <begin position="50"/>
        <end position="80"/>
    </location>
</feature>
<reference evidence="5" key="1">
    <citation type="journal article" date="2012" name="G3 (Bethesda)">
        <title>Pichia sorbitophila, an interspecies yeast hybrid reveals early steps of genome resolution following polyploidization.</title>
        <authorList>
            <person name="Leh Louis V."/>
            <person name="Despons L."/>
            <person name="Friedrich A."/>
            <person name="Martin T."/>
            <person name="Durrens P."/>
            <person name="Casaregola S."/>
            <person name="Neuveglise C."/>
            <person name="Fairhead C."/>
            <person name="Marck C."/>
            <person name="Cruz J.A."/>
            <person name="Straub M.L."/>
            <person name="Kugler V."/>
            <person name="Sacerdot C."/>
            <person name="Uzunov Z."/>
            <person name="Thierry A."/>
            <person name="Weiss S."/>
            <person name="Bleykasten C."/>
            <person name="De Montigny J."/>
            <person name="Jacques N."/>
            <person name="Jung P."/>
            <person name="Lemaire M."/>
            <person name="Mallet S."/>
            <person name="Morel G."/>
            <person name="Richard G.F."/>
            <person name="Sarkar A."/>
            <person name="Savel G."/>
            <person name="Schacherer J."/>
            <person name="Seret M.L."/>
            <person name="Talla E."/>
            <person name="Samson G."/>
            <person name="Jubin C."/>
            <person name="Poulain J."/>
            <person name="Vacherie B."/>
            <person name="Barbe V."/>
            <person name="Pelletier E."/>
            <person name="Sherman D.J."/>
            <person name="Westhof E."/>
            <person name="Weissenbach J."/>
            <person name="Baret P.V."/>
            <person name="Wincker P."/>
            <person name="Gaillardin C."/>
            <person name="Dujon B."/>
            <person name="Souciet J.L."/>
        </authorList>
    </citation>
    <scope>NUCLEOTIDE SEQUENCE [LARGE SCALE GENOMIC DNA]</scope>
    <source>
        <strain evidence="5">CBS 270.75 / DBVPG 7215 / KCTC 17166 / NRRL Y-17582</strain>
    </source>
</reference>
<dbReference type="STRING" id="931890.G8JNV7"/>
<dbReference type="InParanoid" id="G8JNV7"/>
<dbReference type="HOGENOM" id="CLU_028918_0_0_1"/>
<proteinExistence type="predicted"/>
<evidence type="ECO:0000259" key="3">
    <source>
        <dbReference type="PROSITE" id="PS50048"/>
    </source>
</evidence>
<dbReference type="Gene3D" id="4.10.240.10">
    <property type="entry name" value="Zn(2)-C6 fungal-type DNA-binding domain"/>
    <property type="match status" value="1"/>
</dbReference>
<dbReference type="Pfam" id="PF11951">
    <property type="entry name" value="Fungal_trans_2"/>
    <property type="match status" value="1"/>
</dbReference>